<reference evidence="5" key="1">
    <citation type="submission" date="2024-06" db="EMBL/GenBank/DDBJ databases">
        <title>Multi-omics analyses provide insights into the biosynthesis of the anticancer antibiotic pleurotin in Hohenbuehelia grisea.</title>
        <authorList>
            <person name="Weaver J.A."/>
            <person name="Alberti F."/>
        </authorList>
    </citation>
    <scope>NUCLEOTIDE SEQUENCE [LARGE SCALE GENOMIC DNA]</scope>
    <source>
        <strain evidence="5">T-177</strain>
    </source>
</reference>
<feature type="domain" description="Rab-GAP TBC" evidence="3">
    <location>
        <begin position="31"/>
        <end position="223"/>
    </location>
</feature>
<name>A0ABR3JVB8_9AGAR</name>
<dbReference type="SUPFAM" id="SSF47923">
    <property type="entry name" value="Ypt/Rab-GAP domain of gyp1p"/>
    <property type="match status" value="2"/>
</dbReference>
<keyword evidence="5" id="KW-1185">Reference proteome</keyword>
<dbReference type="InterPro" id="IPR045913">
    <property type="entry name" value="TBC20/Gyp8-like"/>
</dbReference>
<feature type="compositionally biased region" description="Basic and acidic residues" evidence="2">
    <location>
        <begin position="477"/>
        <end position="490"/>
    </location>
</feature>
<proteinExistence type="predicted"/>
<evidence type="ECO:0000256" key="2">
    <source>
        <dbReference type="SAM" id="MobiDB-lite"/>
    </source>
</evidence>
<dbReference type="Gene3D" id="1.10.8.1310">
    <property type="match status" value="1"/>
</dbReference>
<dbReference type="InterPro" id="IPR035969">
    <property type="entry name" value="Rab-GAP_TBC_sf"/>
</dbReference>
<feature type="region of interest" description="Disordered" evidence="2">
    <location>
        <begin position="267"/>
        <end position="401"/>
    </location>
</feature>
<protein>
    <recommendedName>
        <fullName evidence="3">Rab-GAP TBC domain-containing protein</fullName>
    </recommendedName>
</protein>
<dbReference type="Proteomes" id="UP001556367">
    <property type="component" value="Unassembled WGS sequence"/>
</dbReference>
<sequence length="573" mass="63492">MTEATQTSDNLAPKTSSPDWQNLRVLSLQPGGFGAKRVELWPLILGARPLGKANTHHADTLTAEDTDRPVHPDERQIKLDTQRSFVLYPVEAKDDRDTLQSQLHELLVAVFHRRPSLSYFQGYHDIITVLFLTLPPELQLTCAEKFSLHRVRDSMGATLEPILGLLRVMRSLLRAVDPAYASILERNSPLPYYALSNLLTLFSHDMPTLPLIQHVFDYLLCRPPIYVVYLAAAIVLSRKAEVEILEEDEEGMIHSLLSGLPDIYEENDEDQDKLSESSSPQLLEDTVKSAEDESLPLDEDIKAESDSVMQPPENAGPLPEGNQTSESSLDGDPPKSDDISVQDAPVQPPAEPYHTPHLDDIPEISSDPFSDTPLDLDTHTSELNEKQIPPSHPPSPQPRLIRPRVTLSSLLAKADALFDEYPPTHPSIVLSSIMGPQSVVYTWSERKADMPSDADAELMVERPDLIVRPAIEDEDSDPGKEGDVEEEDKKSRRRRKRRRHGLFGRVDKRAVVTSAVLVLGVAVAVYGARARIPGAAGDGHGHGKDLKWLGAWVGGALVGASERFISGWTTWKS</sequence>
<evidence type="ECO:0000256" key="1">
    <source>
        <dbReference type="ARBA" id="ARBA00022468"/>
    </source>
</evidence>
<dbReference type="Pfam" id="PF00566">
    <property type="entry name" value="RabGAP-TBC"/>
    <property type="match status" value="1"/>
</dbReference>
<evidence type="ECO:0000313" key="5">
    <source>
        <dbReference type="Proteomes" id="UP001556367"/>
    </source>
</evidence>
<dbReference type="Gene3D" id="1.10.472.80">
    <property type="entry name" value="Ypt/Rab-GAP domain of gyp1p, domain 3"/>
    <property type="match status" value="1"/>
</dbReference>
<comment type="caution">
    <text evidence="4">The sequence shown here is derived from an EMBL/GenBank/DDBJ whole genome shotgun (WGS) entry which is preliminary data.</text>
</comment>
<organism evidence="4 5">
    <name type="scientific">Hohenbuehelia grisea</name>
    <dbReference type="NCBI Taxonomy" id="104357"/>
    <lineage>
        <taxon>Eukaryota</taxon>
        <taxon>Fungi</taxon>
        <taxon>Dikarya</taxon>
        <taxon>Basidiomycota</taxon>
        <taxon>Agaricomycotina</taxon>
        <taxon>Agaricomycetes</taxon>
        <taxon>Agaricomycetidae</taxon>
        <taxon>Agaricales</taxon>
        <taxon>Pleurotineae</taxon>
        <taxon>Pleurotaceae</taxon>
        <taxon>Hohenbuehelia</taxon>
    </lineage>
</organism>
<gene>
    <name evidence="4" type="ORF">HGRIS_011498</name>
</gene>
<dbReference type="PANTHER" id="PTHR20913:SF7">
    <property type="entry name" value="RE60063P"/>
    <property type="match status" value="1"/>
</dbReference>
<dbReference type="EMBL" id="JASNQZ010000002">
    <property type="protein sequence ID" value="KAL0959819.1"/>
    <property type="molecule type" value="Genomic_DNA"/>
</dbReference>
<evidence type="ECO:0000259" key="3">
    <source>
        <dbReference type="PROSITE" id="PS50086"/>
    </source>
</evidence>
<dbReference type="PANTHER" id="PTHR20913">
    <property type="entry name" value="TBC1 DOMAIN FAMILY MEMBER 20/GTPASE"/>
    <property type="match status" value="1"/>
</dbReference>
<keyword evidence="1" id="KW-0343">GTPase activation</keyword>
<dbReference type="InterPro" id="IPR000195">
    <property type="entry name" value="Rab-GAP-TBC_dom"/>
</dbReference>
<evidence type="ECO:0000313" key="4">
    <source>
        <dbReference type="EMBL" id="KAL0959819.1"/>
    </source>
</evidence>
<dbReference type="PROSITE" id="PS50086">
    <property type="entry name" value="TBC_RABGAP"/>
    <property type="match status" value="1"/>
</dbReference>
<dbReference type="SMART" id="SM00164">
    <property type="entry name" value="TBC"/>
    <property type="match status" value="1"/>
</dbReference>
<feature type="region of interest" description="Disordered" evidence="2">
    <location>
        <begin position="467"/>
        <end position="498"/>
    </location>
</feature>
<accession>A0ABR3JVB8</accession>
<feature type="compositionally biased region" description="Basic and acidic residues" evidence="2">
    <location>
        <begin position="376"/>
        <end position="385"/>
    </location>
</feature>